<keyword evidence="2" id="KW-0904">Protein phosphatase</keyword>
<evidence type="ECO:0000259" key="4">
    <source>
        <dbReference type="PROSITE" id="PS50056"/>
    </source>
</evidence>
<dbReference type="PANTHER" id="PTHR47216">
    <property type="match status" value="1"/>
</dbReference>
<dbReference type="SMART" id="SM00195">
    <property type="entry name" value="DSPc"/>
    <property type="match status" value="1"/>
</dbReference>
<dbReference type="InterPro" id="IPR000387">
    <property type="entry name" value="Tyr_Pase_dom"/>
</dbReference>
<dbReference type="Gene3D" id="3.90.190.10">
    <property type="entry name" value="Protein tyrosine phosphatase superfamily"/>
    <property type="match status" value="1"/>
</dbReference>
<dbReference type="Pfam" id="PF00782">
    <property type="entry name" value="DSPc"/>
    <property type="match status" value="1"/>
</dbReference>
<dbReference type="InterPro" id="IPR029021">
    <property type="entry name" value="Prot-tyrosine_phosphatase-like"/>
</dbReference>
<feature type="domain" description="Tyrosine specific protein phosphatases" evidence="4">
    <location>
        <begin position="355"/>
        <end position="416"/>
    </location>
</feature>
<dbReference type="InterPro" id="IPR016130">
    <property type="entry name" value="Tyr_Pase_AS"/>
</dbReference>
<feature type="transmembrane region" description="Helical" evidence="3">
    <location>
        <begin position="222"/>
        <end position="251"/>
    </location>
</feature>
<evidence type="ECO:0000313" key="5">
    <source>
        <dbReference type="EMBL" id="GEP46015.1"/>
    </source>
</evidence>
<feature type="transmembrane region" description="Helical" evidence="3">
    <location>
        <begin position="61"/>
        <end position="78"/>
    </location>
</feature>
<dbReference type="RefSeq" id="WP_146855495.1">
    <property type="nucleotide sequence ID" value="NZ_BKAG01000067.1"/>
</dbReference>
<dbReference type="SUPFAM" id="SSF52799">
    <property type="entry name" value="(Phosphotyrosine protein) phosphatases II"/>
    <property type="match status" value="1"/>
</dbReference>
<dbReference type="OrthoDB" id="194849at2"/>
<feature type="transmembrane region" description="Helical" evidence="3">
    <location>
        <begin position="12"/>
        <end position="31"/>
    </location>
</feature>
<dbReference type="InterPro" id="IPR000340">
    <property type="entry name" value="Dual-sp_phosphatase_cat-dom"/>
</dbReference>
<dbReference type="PANTHER" id="PTHR47216:SF4">
    <property type="entry name" value="OS01G0859400 PROTEIN"/>
    <property type="match status" value="1"/>
</dbReference>
<dbReference type="InterPro" id="IPR020422">
    <property type="entry name" value="TYR_PHOSPHATASE_DUAL_dom"/>
</dbReference>
<proteinExistence type="predicted"/>
<evidence type="ECO:0000256" key="3">
    <source>
        <dbReference type="SAM" id="Phobius"/>
    </source>
</evidence>
<dbReference type="PROSITE" id="PS00383">
    <property type="entry name" value="TYR_PHOSPHATASE_1"/>
    <property type="match status" value="1"/>
</dbReference>
<dbReference type="Proteomes" id="UP000321577">
    <property type="component" value="Unassembled WGS sequence"/>
</dbReference>
<dbReference type="PROSITE" id="PS50056">
    <property type="entry name" value="TYR_PHOSPHATASE_2"/>
    <property type="match status" value="1"/>
</dbReference>
<gene>
    <name evidence="5" type="ORF">BGE01nite_53060</name>
</gene>
<sequence>MNRAPREPGLLWPALWRLALAGVTFVIVYSGCNQFTATRSDVGTFMFEWERHLPFVKELVVPYWSLDLFFCGAFFLCRSKLELNLLTKRLIGVTIASGIFFLLFPLKLGLPRPVPEGWTAPLFHALYFNDLPYNLAPSLHISLRSLVWVFYGAHITGWVRRGVKIWFILIGLSTLLLWQHHLVDVASGFIMGWVIAALIPDPRQLGTRNPSRKYALRYGYGALACTALSFVSIAFVWPVVACGIVSLAYATGLSRLLGKENGTLSPSAEWCLLPVILVTAHIQRKWLKLQPAWREVTPGVMFGRKLTGKEAEQLVSQGNLAVIDFTAESNAPVAFRERAHYHNLPLLDLVPLQPEHISAALGLIRSAQKAGHRVYIHCQLGLQRSALIAAHWLAEYEEIDLEASILKIRRIEPRVIIFSSPSSRVVTHS</sequence>
<name>A0A512MH04_9BACT</name>
<comment type="caution">
    <text evidence="5">The sequence shown here is derived from an EMBL/GenBank/DDBJ whole genome shotgun (WGS) entry which is preliminary data.</text>
</comment>
<keyword evidence="1" id="KW-0378">Hydrolase</keyword>
<organism evidence="5 6">
    <name type="scientific">Brevifollis gellanilyticus</name>
    <dbReference type="NCBI Taxonomy" id="748831"/>
    <lineage>
        <taxon>Bacteria</taxon>
        <taxon>Pseudomonadati</taxon>
        <taxon>Verrucomicrobiota</taxon>
        <taxon>Verrucomicrobiia</taxon>
        <taxon>Verrucomicrobiales</taxon>
        <taxon>Verrucomicrobiaceae</taxon>
    </lineage>
</organism>
<feature type="transmembrane region" description="Helical" evidence="3">
    <location>
        <begin position="185"/>
        <end position="201"/>
    </location>
</feature>
<dbReference type="AlphaFoldDB" id="A0A512MH04"/>
<evidence type="ECO:0000256" key="2">
    <source>
        <dbReference type="ARBA" id="ARBA00022912"/>
    </source>
</evidence>
<keyword evidence="6" id="KW-1185">Reference proteome</keyword>
<accession>A0A512MH04</accession>
<evidence type="ECO:0000256" key="1">
    <source>
        <dbReference type="ARBA" id="ARBA00022801"/>
    </source>
</evidence>
<keyword evidence="3" id="KW-1133">Transmembrane helix</keyword>
<feature type="transmembrane region" description="Helical" evidence="3">
    <location>
        <begin position="90"/>
        <end position="111"/>
    </location>
</feature>
<reference evidence="5 6" key="1">
    <citation type="submission" date="2019-07" db="EMBL/GenBank/DDBJ databases">
        <title>Whole genome shotgun sequence of Brevifollis gellanilyticus NBRC 108608.</title>
        <authorList>
            <person name="Hosoyama A."/>
            <person name="Uohara A."/>
            <person name="Ohji S."/>
            <person name="Ichikawa N."/>
        </authorList>
    </citation>
    <scope>NUCLEOTIDE SEQUENCE [LARGE SCALE GENOMIC DNA]</scope>
    <source>
        <strain evidence="5 6">NBRC 108608</strain>
    </source>
</reference>
<dbReference type="GO" id="GO:0004721">
    <property type="term" value="F:phosphoprotein phosphatase activity"/>
    <property type="evidence" value="ECO:0007669"/>
    <property type="project" value="UniProtKB-KW"/>
</dbReference>
<keyword evidence="3" id="KW-0812">Transmembrane</keyword>
<protein>
    <recommendedName>
        <fullName evidence="4">Tyrosine specific protein phosphatases domain-containing protein</fullName>
    </recommendedName>
</protein>
<evidence type="ECO:0000313" key="6">
    <source>
        <dbReference type="Proteomes" id="UP000321577"/>
    </source>
</evidence>
<dbReference type="EMBL" id="BKAG01000067">
    <property type="protein sequence ID" value="GEP46015.1"/>
    <property type="molecule type" value="Genomic_DNA"/>
</dbReference>
<keyword evidence="3" id="KW-0472">Membrane</keyword>